<dbReference type="AlphaFoldDB" id="A0A512NR00"/>
<comment type="caution">
    <text evidence="4">The sequence shown here is derived from an EMBL/GenBank/DDBJ whole genome shotgun (WGS) entry which is preliminary data.</text>
</comment>
<evidence type="ECO:0000256" key="1">
    <source>
        <dbReference type="ARBA" id="ARBA00007162"/>
    </source>
</evidence>
<dbReference type="RefSeq" id="WP_147156678.1">
    <property type="nucleotide sequence ID" value="NZ_BKAJ01000218.1"/>
</dbReference>
<dbReference type="EMBL" id="BKAJ01000218">
    <property type="protein sequence ID" value="GEP61378.1"/>
    <property type="molecule type" value="Genomic_DNA"/>
</dbReference>
<dbReference type="CDD" id="cd01071">
    <property type="entry name" value="PBP2_PhnD_like"/>
    <property type="match status" value="1"/>
</dbReference>
<evidence type="ECO:0000313" key="5">
    <source>
        <dbReference type="Proteomes" id="UP000321058"/>
    </source>
</evidence>
<dbReference type="InterPro" id="IPR006311">
    <property type="entry name" value="TAT_signal"/>
</dbReference>
<dbReference type="GO" id="GO:0043190">
    <property type="term" value="C:ATP-binding cassette (ABC) transporter complex"/>
    <property type="evidence" value="ECO:0007669"/>
    <property type="project" value="InterPro"/>
</dbReference>
<dbReference type="SUPFAM" id="SSF53850">
    <property type="entry name" value="Periplasmic binding protein-like II"/>
    <property type="match status" value="1"/>
</dbReference>
<keyword evidence="2 3" id="KW-0732">Signal</keyword>
<dbReference type="NCBIfam" id="TIGR03431">
    <property type="entry name" value="PhnD"/>
    <property type="match status" value="1"/>
</dbReference>
<dbReference type="Pfam" id="PF12974">
    <property type="entry name" value="Phosphonate-bd"/>
    <property type="match status" value="1"/>
</dbReference>
<dbReference type="Proteomes" id="UP000321058">
    <property type="component" value="Unassembled WGS sequence"/>
</dbReference>
<dbReference type="OrthoDB" id="9802896at2"/>
<dbReference type="Gene3D" id="3.40.190.10">
    <property type="entry name" value="Periplasmic binding protein-like II"/>
    <property type="match status" value="2"/>
</dbReference>
<sequence>MTKITRRTFGALAAASAAGSLLAGNAQAQQQVLKVGLIPSEDSRAMLAQSKDILDALEKNLGMKVQGFVATDYNGVIEALRAKHLDIAYLGPFSYVLATTVTPVEAFAIAETAKAGRTYYHSQIIAKKSSGIKTLEDLKGKNFAFVDPASTSGYAFPLAGLLKAGIEPKRDFKTVIFTGAHDANAVAVANGKVDAATIADRILDAAIAKGHIKADEIEVVWRSAPIPESPMVWRKDLSPELKEKVKAAFLAIKDLNWSDQGKLNGFKATNDQAYDVVRETAKLANIDLKKQK</sequence>
<dbReference type="PANTHER" id="PTHR35841">
    <property type="entry name" value="PHOSPHONATES-BINDING PERIPLASMIC PROTEIN"/>
    <property type="match status" value="1"/>
</dbReference>
<dbReference type="GO" id="GO:0015716">
    <property type="term" value="P:organic phosphonate transport"/>
    <property type="evidence" value="ECO:0007669"/>
    <property type="project" value="InterPro"/>
</dbReference>
<evidence type="ECO:0000313" key="4">
    <source>
        <dbReference type="EMBL" id="GEP61378.1"/>
    </source>
</evidence>
<dbReference type="InterPro" id="IPR017797">
    <property type="entry name" value="Phosphnate-bd"/>
</dbReference>
<gene>
    <name evidence="4" type="primary">phnD</name>
    <name evidence="4" type="ORF">RSO01_85440</name>
</gene>
<dbReference type="InterPro" id="IPR005770">
    <property type="entry name" value="PhnD"/>
</dbReference>
<evidence type="ECO:0000256" key="2">
    <source>
        <dbReference type="ARBA" id="ARBA00022729"/>
    </source>
</evidence>
<organism evidence="4 5">
    <name type="scientific">Reyranella soli</name>
    <dbReference type="NCBI Taxonomy" id="1230389"/>
    <lineage>
        <taxon>Bacteria</taxon>
        <taxon>Pseudomonadati</taxon>
        <taxon>Pseudomonadota</taxon>
        <taxon>Alphaproteobacteria</taxon>
        <taxon>Hyphomicrobiales</taxon>
        <taxon>Reyranellaceae</taxon>
        <taxon>Reyranella</taxon>
    </lineage>
</organism>
<comment type="similarity">
    <text evidence="1">Belongs to the phosphate/phosphite/phosphonate binding protein family.</text>
</comment>
<keyword evidence="5" id="KW-1185">Reference proteome</keyword>
<evidence type="ECO:0000256" key="3">
    <source>
        <dbReference type="SAM" id="SignalP"/>
    </source>
</evidence>
<proteinExistence type="inferred from homology"/>
<feature type="signal peptide" evidence="3">
    <location>
        <begin position="1"/>
        <end position="28"/>
    </location>
</feature>
<dbReference type="PANTHER" id="PTHR35841:SF1">
    <property type="entry name" value="PHOSPHONATES-BINDING PERIPLASMIC PROTEIN"/>
    <property type="match status" value="1"/>
</dbReference>
<reference evidence="4 5" key="1">
    <citation type="submission" date="2019-07" db="EMBL/GenBank/DDBJ databases">
        <title>Whole genome shotgun sequence of Reyranella soli NBRC 108950.</title>
        <authorList>
            <person name="Hosoyama A."/>
            <person name="Uohara A."/>
            <person name="Ohji S."/>
            <person name="Ichikawa N."/>
        </authorList>
    </citation>
    <scope>NUCLEOTIDE SEQUENCE [LARGE SCALE GENOMIC DNA]</scope>
    <source>
        <strain evidence="4 5">NBRC 108950</strain>
    </source>
</reference>
<name>A0A512NR00_9HYPH</name>
<dbReference type="NCBIfam" id="TIGR01098">
    <property type="entry name" value="3A0109s03R"/>
    <property type="match status" value="1"/>
</dbReference>
<accession>A0A512NR00</accession>
<protein>
    <submittedName>
        <fullName evidence="4">Phosphate-import protein PhnD</fullName>
    </submittedName>
</protein>
<dbReference type="GO" id="GO:0055085">
    <property type="term" value="P:transmembrane transport"/>
    <property type="evidence" value="ECO:0007669"/>
    <property type="project" value="InterPro"/>
</dbReference>
<dbReference type="PROSITE" id="PS51318">
    <property type="entry name" value="TAT"/>
    <property type="match status" value="1"/>
</dbReference>
<feature type="chain" id="PRO_5021716669" evidence="3">
    <location>
        <begin position="29"/>
        <end position="292"/>
    </location>
</feature>